<evidence type="ECO:0000313" key="3">
    <source>
        <dbReference type="Proteomes" id="UP000232003"/>
    </source>
</evidence>
<protein>
    <submittedName>
        <fullName evidence="2">Uncharacterized protein</fullName>
    </submittedName>
</protein>
<sequence>MHITGFEKIPSFPHYPRPLSPEGVPPSPTNAKMSINPAMLTKTDKLLQLK</sequence>
<name>A0A2K8T436_9NOSO</name>
<reference evidence="2 3" key="1">
    <citation type="submission" date="2017-11" db="EMBL/GenBank/DDBJ databases">
        <title>Complete genome of a free-living desiccation-tolerant cyanobacterium and its photosynthetic adaptation to extreme terrestrial habitat.</title>
        <authorList>
            <person name="Shang J."/>
        </authorList>
    </citation>
    <scope>NUCLEOTIDE SEQUENCE [LARGE SCALE GENOMIC DNA]</scope>
    <source>
        <strain evidence="2 3">CCNUN1</strain>
    </source>
</reference>
<organism evidence="2 3">
    <name type="scientific">Nostoc flagelliforme CCNUN1</name>
    <dbReference type="NCBI Taxonomy" id="2038116"/>
    <lineage>
        <taxon>Bacteria</taxon>
        <taxon>Bacillati</taxon>
        <taxon>Cyanobacteriota</taxon>
        <taxon>Cyanophyceae</taxon>
        <taxon>Nostocales</taxon>
        <taxon>Nostocaceae</taxon>
        <taxon>Nostoc</taxon>
    </lineage>
</organism>
<dbReference type="AlphaFoldDB" id="A0A2K8T436"/>
<proteinExistence type="predicted"/>
<dbReference type="Proteomes" id="UP000232003">
    <property type="component" value="Chromosome"/>
</dbReference>
<feature type="compositionally biased region" description="Pro residues" evidence="1">
    <location>
        <begin position="13"/>
        <end position="28"/>
    </location>
</feature>
<gene>
    <name evidence="2" type="ORF">COO91_08596</name>
</gene>
<keyword evidence="3" id="KW-1185">Reference proteome</keyword>
<feature type="region of interest" description="Disordered" evidence="1">
    <location>
        <begin position="1"/>
        <end position="50"/>
    </location>
</feature>
<accession>A0A2K8T436</accession>
<evidence type="ECO:0000256" key="1">
    <source>
        <dbReference type="SAM" id="MobiDB-lite"/>
    </source>
</evidence>
<dbReference type="EMBL" id="CP024785">
    <property type="protein sequence ID" value="AUB42464.1"/>
    <property type="molecule type" value="Genomic_DNA"/>
</dbReference>
<dbReference type="KEGG" id="nfl:COO91_08596"/>
<evidence type="ECO:0000313" key="2">
    <source>
        <dbReference type="EMBL" id="AUB42464.1"/>
    </source>
</evidence>